<evidence type="ECO:0000256" key="1">
    <source>
        <dbReference type="ARBA" id="ARBA00023125"/>
    </source>
</evidence>
<dbReference type="PROSITE" id="PS50977">
    <property type="entry name" value="HTH_TETR_2"/>
    <property type="match status" value="1"/>
</dbReference>
<feature type="domain" description="HTH tetR-type" evidence="3">
    <location>
        <begin position="1"/>
        <end position="50"/>
    </location>
</feature>
<comment type="caution">
    <text evidence="4">The sequence shown here is derived from an EMBL/GenBank/DDBJ whole genome shotgun (WGS) entry which is preliminary data.</text>
</comment>
<dbReference type="Proteomes" id="UP000253970">
    <property type="component" value="Unassembled WGS sequence"/>
</dbReference>
<accession>A0A369MHH2</accession>
<evidence type="ECO:0000256" key="2">
    <source>
        <dbReference type="PROSITE-ProRule" id="PRU00335"/>
    </source>
</evidence>
<gene>
    <name evidence="4" type="ORF">C1875_08345</name>
</gene>
<feature type="DNA-binding region" description="H-T-H motif" evidence="2">
    <location>
        <begin position="13"/>
        <end position="32"/>
    </location>
</feature>
<proteinExistence type="predicted"/>
<sequence length="230" mass="27735">MILVPQAPTRRVTVAELTRYLDIDRKTFYNHFDNIDNLMIWIYRDYLATMLGNPVFDEWEKTTPHPDKFDPYSDMPFYARNLQDGTLCQGEYFKRMAYHWENHRQYYSIVFSTSCYVNLVDYIIDLFLPEFRKDVDLYRADREMPDIVADFLAEYHVMGVFGRLRYHFTQTNKFIMQDELEPFWNYAHIMLRESVDSCYEPVERRGLGKLLSSAKHVERYSGFACRCRKH</sequence>
<dbReference type="EMBL" id="PPTU01000011">
    <property type="protein sequence ID" value="RDB69987.1"/>
    <property type="molecule type" value="Genomic_DNA"/>
</dbReference>
<protein>
    <recommendedName>
        <fullName evidence="3">HTH tetR-type domain-containing protein</fullName>
    </recommendedName>
</protein>
<dbReference type="AlphaFoldDB" id="A0A369MHH2"/>
<reference evidence="4 5" key="1">
    <citation type="journal article" date="2018" name="Elife">
        <title>Discovery and characterization of a prevalent human gut bacterial enzyme sufficient for the inactivation of a family of plant toxins.</title>
        <authorList>
            <person name="Koppel N."/>
            <person name="Bisanz J.E."/>
            <person name="Pandelia M.E."/>
            <person name="Turnbaugh P.J."/>
            <person name="Balskus E.P."/>
        </authorList>
    </citation>
    <scope>NUCLEOTIDE SEQUENCE [LARGE SCALE GENOMIC DNA]</scope>
    <source>
        <strain evidence="4 5">W1 BHI 6</strain>
    </source>
</reference>
<name>A0A369MHH2_EGGLN</name>
<dbReference type="InterPro" id="IPR009057">
    <property type="entry name" value="Homeodomain-like_sf"/>
</dbReference>
<evidence type="ECO:0000313" key="5">
    <source>
        <dbReference type="Proteomes" id="UP000253970"/>
    </source>
</evidence>
<evidence type="ECO:0000259" key="3">
    <source>
        <dbReference type="PROSITE" id="PS50977"/>
    </source>
</evidence>
<keyword evidence="1 2" id="KW-0238">DNA-binding</keyword>
<evidence type="ECO:0000313" key="4">
    <source>
        <dbReference type="EMBL" id="RDB69987.1"/>
    </source>
</evidence>
<organism evidence="4 5">
    <name type="scientific">Eggerthella lenta</name>
    <name type="common">Eubacterium lentum</name>
    <dbReference type="NCBI Taxonomy" id="84112"/>
    <lineage>
        <taxon>Bacteria</taxon>
        <taxon>Bacillati</taxon>
        <taxon>Actinomycetota</taxon>
        <taxon>Coriobacteriia</taxon>
        <taxon>Eggerthellales</taxon>
        <taxon>Eggerthellaceae</taxon>
        <taxon>Eggerthella</taxon>
    </lineage>
</organism>
<dbReference type="SUPFAM" id="SSF46689">
    <property type="entry name" value="Homeodomain-like"/>
    <property type="match status" value="1"/>
</dbReference>
<dbReference type="Gene3D" id="1.10.357.10">
    <property type="entry name" value="Tetracycline Repressor, domain 2"/>
    <property type="match status" value="1"/>
</dbReference>
<dbReference type="InterPro" id="IPR001647">
    <property type="entry name" value="HTH_TetR"/>
</dbReference>
<dbReference type="GO" id="GO:0003677">
    <property type="term" value="F:DNA binding"/>
    <property type="evidence" value="ECO:0007669"/>
    <property type="project" value="UniProtKB-UniRule"/>
</dbReference>